<proteinExistence type="evidence at transcript level"/>
<dbReference type="AlphaFoldDB" id="F2YLG2"/>
<dbReference type="EMBL" id="JF314368">
    <property type="protein sequence ID" value="ADZ57236.1"/>
    <property type="molecule type" value="mRNA"/>
</dbReference>
<protein>
    <submittedName>
        <fullName evidence="1">Bromodomain containing 9</fullName>
    </submittedName>
</protein>
<name>F2YLG2_BRAFL</name>
<accession>F2YLG2</accession>
<organism evidence="1">
    <name type="scientific">Branchiostoma floridae</name>
    <name type="common">Florida lancelet</name>
    <name type="synonym">Amphioxus</name>
    <dbReference type="NCBI Taxonomy" id="7739"/>
    <lineage>
        <taxon>Eukaryota</taxon>
        <taxon>Metazoa</taxon>
        <taxon>Chordata</taxon>
        <taxon>Cephalochordata</taxon>
        <taxon>Leptocardii</taxon>
        <taxon>Amphioxiformes</taxon>
        <taxon>Branchiostomatidae</taxon>
        <taxon>Branchiostoma</taxon>
    </lineage>
</organism>
<evidence type="ECO:0000313" key="1">
    <source>
        <dbReference type="EMBL" id="ADZ57236.1"/>
    </source>
</evidence>
<feature type="non-terminal residue" evidence="1">
    <location>
        <position position="1"/>
    </location>
</feature>
<reference evidence="1" key="1">
    <citation type="journal article" date="2011" name="Proc. Natl. Acad. Sci. U.S.A.">
        <title>Stepwise assembly of the Nova-regulated alternative splicing network in the vertebrate brain.</title>
        <authorList>
            <person name="Irimia M."/>
            <person name="Denuc A."/>
            <person name="Burguera D."/>
            <person name="Somorjai I."/>
            <person name="Martin-Duran J.M."/>
            <person name="Genikhovich G."/>
            <person name="Jimenez-Delgado S."/>
            <person name="Technau U."/>
            <person name="Roy S.W."/>
            <person name="Marfany G."/>
            <person name="Garcia-Fernandez J."/>
        </authorList>
    </citation>
    <scope>NUCLEOTIDE SEQUENCE</scope>
</reference>
<sequence length="110" mass="12089">CQKMLNIGVKMMSKDKIASMYRSIGYMSMIDQQDTGGEESGMIDVDTVDSGELSFLTQQTKKSKSKKSSKKALLAAPVGPELEDGMTPEEITAQVKEAAKDVHKKLTRRC</sequence>
<feature type="non-terminal residue" evidence="1">
    <location>
        <position position="110"/>
    </location>
</feature>